<name>A0ABQ9FWE4_TEGGR</name>
<dbReference type="Gene3D" id="3.40.30.10">
    <property type="entry name" value="Glutaredoxin"/>
    <property type="match status" value="1"/>
</dbReference>
<organism evidence="5 6">
    <name type="scientific">Tegillarca granosa</name>
    <name type="common">Malaysian cockle</name>
    <name type="synonym">Anadara granosa</name>
    <dbReference type="NCBI Taxonomy" id="220873"/>
    <lineage>
        <taxon>Eukaryota</taxon>
        <taxon>Metazoa</taxon>
        <taxon>Spiralia</taxon>
        <taxon>Lophotrochozoa</taxon>
        <taxon>Mollusca</taxon>
        <taxon>Bivalvia</taxon>
        <taxon>Autobranchia</taxon>
        <taxon>Pteriomorphia</taxon>
        <taxon>Arcoida</taxon>
        <taxon>Arcoidea</taxon>
        <taxon>Arcidae</taxon>
        <taxon>Tegillarca</taxon>
    </lineage>
</organism>
<dbReference type="InterPro" id="IPR036249">
    <property type="entry name" value="Thioredoxin-like_sf"/>
</dbReference>
<feature type="compositionally biased region" description="Basic and acidic residues" evidence="3">
    <location>
        <begin position="598"/>
        <end position="620"/>
    </location>
</feature>
<gene>
    <name evidence="5" type="ORF">KUTeg_001894</name>
</gene>
<dbReference type="InterPro" id="IPR017937">
    <property type="entry name" value="Thioredoxin_CS"/>
</dbReference>
<reference evidence="5 6" key="1">
    <citation type="submission" date="2022-12" db="EMBL/GenBank/DDBJ databases">
        <title>Chromosome-level genome of Tegillarca granosa.</title>
        <authorList>
            <person name="Kim J."/>
        </authorList>
    </citation>
    <scope>NUCLEOTIDE SEQUENCE [LARGE SCALE GENOMIC DNA]</scope>
    <source>
        <strain evidence="5">Teg-2019</strain>
        <tissue evidence="5">Adductor muscle</tissue>
    </source>
</reference>
<dbReference type="Proteomes" id="UP001217089">
    <property type="component" value="Unassembled WGS sequence"/>
</dbReference>
<dbReference type="CDD" id="cd04416">
    <property type="entry name" value="NDPk_TX"/>
    <property type="match status" value="2"/>
</dbReference>
<feature type="compositionally biased region" description="Low complexity" evidence="3">
    <location>
        <begin position="559"/>
        <end position="597"/>
    </location>
</feature>
<dbReference type="PANTHER" id="PTHR46135">
    <property type="entry name" value="NME/NM23 FAMILY MEMBER 8"/>
    <property type="match status" value="1"/>
</dbReference>
<evidence type="ECO:0000256" key="2">
    <source>
        <dbReference type="RuleBase" id="RU004011"/>
    </source>
</evidence>
<dbReference type="InterPro" id="IPR001564">
    <property type="entry name" value="Nucleoside_diP_kinase"/>
</dbReference>
<feature type="compositionally biased region" description="Basic and acidic residues" evidence="3">
    <location>
        <begin position="506"/>
        <end position="520"/>
    </location>
</feature>
<sequence length="805" mass="91291">MNDKIYHDTTSYIVDVYQEWCGPCSGMIANLRRLKNELGDDLLHFAVAKADTIDALEKYRGKCEPCFLFFGIKDTAVSQVDESIKDEEEEEEKEGEEEGRAPSRPQSQFEREGKKEVTVALIKPDAVQAGKDFFEDMVKFMTSGPSHILVLTKGRTGENIINEFRDLIGPTNVEEAKEQHPESLRAKHGAQTYMNALHGSSSAETAHRELAFFFPDFVIPEAEGKPKLQRTLALVRPDAFKHHKEEILKSINDAGFKVAMQKEMHLTKEQAEDFYKEHKGQEYFEELTTRMSSGPLLALGLAREDAITGWRNMLGPTEVNKAKEEAPDSLRAKFAVEDTIINQIHGSDTEEAAKKELDFFFPMQQTIAAIKPDAYGTKDEIIEKIHDAGFKIAARKETTLSREVAEEFYSDHKDKEYYNDLVEHMVSGPTLFMVLSREDAVDGWRALIGPTDPDKAKEEKPESLRAAYGSSVLQNAVHGSSDPDHAKTSIQRIFGDLDFNADGTVKVKEEEESQQDKEKPVSVQHPEAEDVAPEDRDKTEADQMRFQGEIINYGDSIDQPSSEQQQPQGEQTQDQQQEPSQEQQQPSEGQQEQSQSQEESKPEETSEQKTEESTEQKTEEGQAQEGVEAKTEETQKEEESKPEETQKEGFFVLTSSLKALLNFHLVRRPQIFGLKIEHVISDEPKPTESEEKDEPKSNETDQEKGETEEQKPDDGEKKEDTQPQQQEAAGGEEQKTEQTEQATEGTTEQKDDKKEEETPKTEDKPSEEQKPEEGEQQKTEEGEQKKDEDKTKDEQKTEEIEKNRK</sequence>
<feature type="binding site" evidence="1">
    <location>
        <position position="123"/>
    </location>
    <ligand>
        <name>ATP</name>
        <dbReference type="ChEBI" id="CHEBI:30616"/>
    </ligand>
</feature>
<evidence type="ECO:0000259" key="4">
    <source>
        <dbReference type="SMART" id="SM00562"/>
    </source>
</evidence>
<dbReference type="InterPro" id="IPR051766">
    <property type="entry name" value="TXND_domain-containing"/>
</dbReference>
<feature type="domain" description="Nucleoside diphosphate kinase-like" evidence="4">
    <location>
        <begin position="228"/>
        <end position="362"/>
    </location>
</feature>
<dbReference type="Gene3D" id="3.30.70.141">
    <property type="entry name" value="Nucleoside diphosphate kinase-like domain"/>
    <property type="match status" value="3"/>
</dbReference>
<feature type="region of interest" description="Disordered" evidence="3">
    <location>
        <begin position="506"/>
        <end position="648"/>
    </location>
</feature>
<dbReference type="PROSITE" id="PS00194">
    <property type="entry name" value="THIOREDOXIN_1"/>
    <property type="match status" value="1"/>
</dbReference>
<feature type="active site" description="Pros-phosphohistidine intermediate" evidence="1">
    <location>
        <position position="478"/>
    </location>
</feature>
<feature type="compositionally biased region" description="Low complexity" evidence="3">
    <location>
        <begin position="722"/>
        <end position="731"/>
    </location>
</feature>
<feature type="binding site" evidence="1">
    <location>
        <position position="171"/>
    </location>
    <ligand>
        <name>ATP</name>
        <dbReference type="ChEBI" id="CHEBI:30616"/>
    </ligand>
</feature>
<comment type="similarity">
    <text evidence="1 2">Belongs to the NDK family.</text>
</comment>
<feature type="binding site" evidence="1">
    <location>
        <position position="195"/>
    </location>
    <ligand>
        <name>ATP</name>
        <dbReference type="ChEBI" id="CHEBI:30616"/>
    </ligand>
</feature>
<comment type="caution">
    <text evidence="1">Lacks conserved residue(s) required for the propagation of feature annotation.</text>
</comment>
<feature type="region of interest" description="Disordered" evidence="3">
    <location>
        <begin position="672"/>
        <end position="805"/>
    </location>
</feature>
<feature type="region of interest" description="Disordered" evidence="3">
    <location>
        <begin position="80"/>
        <end position="115"/>
    </location>
</feature>
<feature type="binding site" evidence="1">
    <location>
        <position position="185"/>
    </location>
    <ligand>
        <name>ATP</name>
        <dbReference type="ChEBI" id="CHEBI:30616"/>
    </ligand>
</feature>
<proteinExistence type="inferred from homology"/>
<feature type="compositionally biased region" description="Basic and acidic residues" evidence="3">
    <location>
        <begin position="627"/>
        <end position="647"/>
    </location>
</feature>
<feature type="active site" description="Pros-phosphohistidine intermediate" evidence="1">
    <location>
        <position position="198"/>
    </location>
</feature>
<dbReference type="EMBL" id="JARBDR010000141">
    <property type="protein sequence ID" value="KAJ8320307.1"/>
    <property type="molecule type" value="Genomic_DNA"/>
</dbReference>
<feature type="compositionally biased region" description="Basic and acidic residues" evidence="3">
    <location>
        <begin position="675"/>
        <end position="721"/>
    </location>
</feature>
<evidence type="ECO:0000313" key="6">
    <source>
        <dbReference type="Proteomes" id="UP001217089"/>
    </source>
</evidence>
<feature type="binding site" evidence="1">
    <location>
        <position position="165"/>
    </location>
    <ligand>
        <name>ATP</name>
        <dbReference type="ChEBI" id="CHEBI:30616"/>
    </ligand>
</feature>
<dbReference type="SUPFAM" id="SSF52833">
    <property type="entry name" value="Thioredoxin-like"/>
    <property type="match status" value="1"/>
</dbReference>
<feature type="domain" description="Nucleoside diphosphate kinase-like" evidence="4">
    <location>
        <begin position="363"/>
        <end position="501"/>
    </location>
</feature>
<dbReference type="SMART" id="SM00562">
    <property type="entry name" value="NDK"/>
    <property type="match status" value="3"/>
</dbReference>
<dbReference type="PANTHER" id="PTHR46135:SF3">
    <property type="entry name" value="NME_NM23 FAMILY MEMBER 8"/>
    <property type="match status" value="1"/>
</dbReference>
<feature type="compositionally biased region" description="Acidic residues" evidence="3">
    <location>
        <begin position="84"/>
        <end position="97"/>
    </location>
</feature>
<evidence type="ECO:0000256" key="3">
    <source>
        <dbReference type="SAM" id="MobiDB-lite"/>
    </source>
</evidence>
<evidence type="ECO:0000256" key="1">
    <source>
        <dbReference type="PROSITE-ProRule" id="PRU00706"/>
    </source>
</evidence>
<comment type="caution">
    <text evidence="5">The sequence shown here is derived from an EMBL/GenBank/DDBJ whole genome shotgun (WGS) entry which is preliminary data.</text>
</comment>
<protein>
    <recommendedName>
        <fullName evidence="4">Nucleoside diphosphate kinase-like domain-containing protein</fullName>
    </recommendedName>
</protein>
<feature type="binding site" evidence="1">
    <location>
        <position position="140"/>
    </location>
    <ligand>
        <name>ATP</name>
        <dbReference type="ChEBI" id="CHEBI:30616"/>
    </ligand>
</feature>
<dbReference type="InterPro" id="IPR034907">
    <property type="entry name" value="NDK-like_dom"/>
</dbReference>
<dbReference type="PRINTS" id="PR01243">
    <property type="entry name" value="NUCDPKINASE"/>
</dbReference>
<dbReference type="PROSITE" id="PS51374">
    <property type="entry name" value="NDPK_LIKE"/>
    <property type="match status" value="3"/>
</dbReference>
<evidence type="ECO:0000313" key="5">
    <source>
        <dbReference type="EMBL" id="KAJ8320307.1"/>
    </source>
</evidence>
<feature type="domain" description="Nucleoside diphosphate kinase-like" evidence="4">
    <location>
        <begin position="115"/>
        <end position="221"/>
    </location>
</feature>
<accession>A0ABQ9FWE4</accession>
<dbReference type="InterPro" id="IPR036850">
    <property type="entry name" value="NDK-like_dom_sf"/>
</dbReference>
<keyword evidence="6" id="KW-1185">Reference proteome</keyword>
<dbReference type="Pfam" id="PF00334">
    <property type="entry name" value="NDK"/>
    <property type="match status" value="3"/>
</dbReference>
<feature type="compositionally biased region" description="Basic and acidic residues" evidence="3">
    <location>
        <begin position="747"/>
        <end position="805"/>
    </location>
</feature>
<feature type="compositionally biased region" description="Basic and acidic residues" evidence="3">
    <location>
        <begin position="533"/>
        <end position="543"/>
    </location>
</feature>
<feature type="active site" description="Pros-phosphohistidine intermediate" evidence="1">
    <location>
        <position position="345"/>
    </location>
</feature>
<dbReference type="SUPFAM" id="SSF54919">
    <property type="entry name" value="Nucleoside diphosphate kinase, NDK"/>
    <property type="match status" value="3"/>
</dbReference>